<dbReference type="Proteomes" id="UP001205601">
    <property type="component" value="Unassembled WGS sequence"/>
</dbReference>
<keyword evidence="6" id="KW-0808">Transferase</keyword>
<gene>
    <name evidence="6" type="ORF">N5I32_02530</name>
</gene>
<dbReference type="SUPFAM" id="SSF55073">
    <property type="entry name" value="Nucleotide cyclase"/>
    <property type="match status" value="1"/>
</dbReference>
<evidence type="ECO:0000259" key="4">
    <source>
        <dbReference type="PROSITE" id="PS50110"/>
    </source>
</evidence>
<dbReference type="InterPro" id="IPR001789">
    <property type="entry name" value="Sig_transdc_resp-reg_receiver"/>
</dbReference>
<proteinExistence type="predicted"/>
<evidence type="ECO:0000256" key="2">
    <source>
        <dbReference type="ARBA" id="ARBA00034247"/>
    </source>
</evidence>
<dbReference type="CDD" id="cd01949">
    <property type="entry name" value="GGDEF"/>
    <property type="match status" value="1"/>
</dbReference>
<dbReference type="EMBL" id="JAOCQF010000001">
    <property type="protein sequence ID" value="MCT8328381.1"/>
    <property type="molecule type" value="Genomic_DNA"/>
</dbReference>
<evidence type="ECO:0000313" key="6">
    <source>
        <dbReference type="EMBL" id="MCT8328381.1"/>
    </source>
</evidence>
<reference evidence="7" key="1">
    <citation type="submission" date="2023-07" db="EMBL/GenBank/DDBJ databases">
        <title>Defluviimonas sediminis sp. nov., isolated from mangrove sediment.</title>
        <authorList>
            <person name="Liu L."/>
            <person name="Li J."/>
            <person name="Huang Y."/>
            <person name="Pan J."/>
            <person name="Li M."/>
        </authorList>
    </citation>
    <scope>NUCLEOTIDE SEQUENCE [LARGE SCALE GENOMIC DNA]</scope>
    <source>
        <strain evidence="7">FT324</strain>
    </source>
</reference>
<dbReference type="SUPFAM" id="SSF52172">
    <property type="entry name" value="CheY-like"/>
    <property type="match status" value="1"/>
</dbReference>
<dbReference type="SMART" id="SM00267">
    <property type="entry name" value="GGDEF"/>
    <property type="match status" value="1"/>
</dbReference>
<dbReference type="PROSITE" id="PS50887">
    <property type="entry name" value="GGDEF"/>
    <property type="match status" value="1"/>
</dbReference>
<dbReference type="Gene3D" id="3.40.50.2300">
    <property type="match status" value="1"/>
</dbReference>
<dbReference type="InterPro" id="IPR000160">
    <property type="entry name" value="GGDEF_dom"/>
</dbReference>
<comment type="catalytic activity">
    <reaction evidence="2">
        <text>2 GTP = 3',3'-c-di-GMP + 2 diphosphate</text>
        <dbReference type="Rhea" id="RHEA:24898"/>
        <dbReference type="ChEBI" id="CHEBI:33019"/>
        <dbReference type="ChEBI" id="CHEBI:37565"/>
        <dbReference type="ChEBI" id="CHEBI:58805"/>
        <dbReference type="EC" id="2.7.7.65"/>
    </reaction>
</comment>
<comment type="caution">
    <text evidence="6">The sequence shown here is derived from an EMBL/GenBank/DDBJ whole genome shotgun (WGS) entry which is preliminary data.</text>
</comment>
<feature type="modified residue" description="4-aspartylphosphate" evidence="3">
    <location>
        <position position="53"/>
    </location>
</feature>
<feature type="domain" description="GGDEF" evidence="5">
    <location>
        <begin position="321"/>
        <end position="457"/>
    </location>
</feature>
<keyword evidence="6" id="KW-0548">Nucleotidyltransferase</keyword>
<organism evidence="6 7">
    <name type="scientific">Albidovulum sediminis</name>
    <dbReference type="NCBI Taxonomy" id="3066345"/>
    <lineage>
        <taxon>Bacteria</taxon>
        <taxon>Pseudomonadati</taxon>
        <taxon>Pseudomonadota</taxon>
        <taxon>Alphaproteobacteria</taxon>
        <taxon>Rhodobacterales</taxon>
        <taxon>Paracoccaceae</taxon>
        <taxon>Albidovulum</taxon>
    </lineage>
</organism>
<dbReference type="PANTHER" id="PTHR45138">
    <property type="entry name" value="REGULATORY COMPONENTS OF SENSORY TRANSDUCTION SYSTEM"/>
    <property type="match status" value="1"/>
</dbReference>
<dbReference type="PROSITE" id="PS50110">
    <property type="entry name" value="RESPONSE_REGULATORY"/>
    <property type="match status" value="1"/>
</dbReference>
<accession>A0ABT2NI08</accession>
<dbReference type="Gene3D" id="3.30.70.270">
    <property type="match status" value="1"/>
</dbReference>
<keyword evidence="7" id="KW-1185">Reference proteome</keyword>
<sequence>MAERILIVDDIATNRIVLKVKLASAFYETLQAACGGEAIALARQARPDLILLDVELPDMSGPEVCARLKADPLTREIPVVMVTARQDEARRIESLRAGAAEVFWKPIDDSLLLARLRSLLRARDAGAQFGIGGAMCPVPGFGETEPGFDAPGQVAIVTPRLDRGLALRRALARATADRIVVLDDTAALGLSAAGPVPDVFLVAMEADRPEATLRLLSDLRSRPASRHSAVCLLLPRSAGSLAAIALDLGADDLIDGAAPPAEIALRLSCQLARKRRADRIRTSLADGLRLAVTDPLTGLHNRRYALPQLARMDEAARRSGTALAVMVLDLDRFKAVNDSFGHAAGDAVLVEVARRLRANLRPDDLAARIGGEEFVVAAPETAPGAARTLAERIRRAVEELPVRLPNGDSARVTLSIGLAMGGAAQASPSVDVLLDAADRALLRSKTEGRNQVTVSRSAA</sequence>
<evidence type="ECO:0000256" key="1">
    <source>
        <dbReference type="ARBA" id="ARBA00012528"/>
    </source>
</evidence>
<dbReference type="GO" id="GO:0052621">
    <property type="term" value="F:diguanylate cyclase activity"/>
    <property type="evidence" value="ECO:0007669"/>
    <property type="project" value="UniProtKB-EC"/>
</dbReference>
<keyword evidence="3" id="KW-0597">Phosphoprotein</keyword>
<name>A0ABT2NI08_9RHOB</name>
<feature type="domain" description="Response regulatory" evidence="4">
    <location>
        <begin position="4"/>
        <end position="120"/>
    </location>
</feature>
<dbReference type="RefSeq" id="WP_261493814.1">
    <property type="nucleotide sequence ID" value="NZ_JAOCQF010000001.1"/>
</dbReference>
<dbReference type="SMART" id="SM00448">
    <property type="entry name" value="REC"/>
    <property type="match status" value="1"/>
</dbReference>
<dbReference type="PANTHER" id="PTHR45138:SF9">
    <property type="entry name" value="DIGUANYLATE CYCLASE DGCM-RELATED"/>
    <property type="match status" value="1"/>
</dbReference>
<evidence type="ECO:0000256" key="3">
    <source>
        <dbReference type="PROSITE-ProRule" id="PRU00169"/>
    </source>
</evidence>
<dbReference type="Pfam" id="PF00990">
    <property type="entry name" value="GGDEF"/>
    <property type="match status" value="1"/>
</dbReference>
<dbReference type="NCBIfam" id="TIGR00254">
    <property type="entry name" value="GGDEF"/>
    <property type="match status" value="1"/>
</dbReference>
<dbReference type="InterPro" id="IPR029787">
    <property type="entry name" value="Nucleotide_cyclase"/>
</dbReference>
<dbReference type="InterPro" id="IPR011006">
    <property type="entry name" value="CheY-like_superfamily"/>
</dbReference>
<evidence type="ECO:0000313" key="7">
    <source>
        <dbReference type="Proteomes" id="UP001205601"/>
    </source>
</evidence>
<dbReference type="EC" id="2.7.7.65" evidence="1"/>
<dbReference type="InterPro" id="IPR043128">
    <property type="entry name" value="Rev_trsase/Diguanyl_cyclase"/>
</dbReference>
<dbReference type="InterPro" id="IPR050469">
    <property type="entry name" value="Diguanylate_Cyclase"/>
</dbReference>
<evidence type="ECO:0000259" key="5">
    <source>
        <dbReference type="PROSITE" id="PS50887"/>
    </source>
</evidence>
<protein>
    <recommendedName>
        <fullName evidence="1">diguanylate cyclase</fullName>
        <ecNumber evidence="1">2.7.7.65</ecNumber>
    </recommendedName>
</protein>
<dbReference type="Pfam" id="PF00072">
    <property type="entry name" value="Response_reg"/>
    <property type="match status" value="1"/>
</dbReference>